<keyword evidence="3" id="KW-0804">Transcription</keyword>
<dbReference type="AlphaFoldDB" id="A0A3B1AS86"/>
<keyword evidence="1" id="KW-0805">Transcription regulation</keyword>
<evidence type="ECO:0000256" key="2">
    <source>
        <dbReference type="ARBA" id="ARBA00023125"/>
    </source>
</evidence>
<accession>A0A3B1AS86</accession>
<sequence length="199" mass="22211">MRDDIRLKKQQRIEQAAYDLLEEHGYEGISMLKIAKRAKSSNETLYRWYGDKKGLFRSLVQNNARHVKEFLELDADENRPALETLEVLGPRLLSLLVGDRAIALNRAAAGDPSGEVGQALALSGRDTVLPLIEDVFVRLCEKTAHPVSEAVKLAEVYLRLLVGDLQIRRVTGAISKPSKAVIAKRAEEAKILILQMVNQ</sequence>
<dbReference type="PANTHER" id="PTHR30055:SF234">
    <property type="entry name" value="HTH-TYPE TRANSCRIPTIONAL REGULATOR BETI"/>
    <property type="match status" value="1"/>
</dbReference>
<dbReference type="PROSITE" id="PS50977">
    <property type="entry name" value="HTH_TETR_2"/>
    <property type="match status" value="1"/>
</dbReference>
<evidence type="ECO:0000256" key="1">
    <source>
        <dbReference type="ARBA" id="ARBA00023015"/>
    </source>
</evidence>
<dbReference type="GO" id="GO:0000976">
    <property type="term" value="F:transcription cis-regulatory region binding"/>
    <property type="evidence" value="ECO:0007669"/>
    <property type="project" value="TreeGrafter"/>
</dbReference>
<dbReference type="PANTHER" id="PTHR30055">
    <property type="entry name" value="HTH-TYPE TRANSCRIPTIONAL REGULATOR RUTR"/>
    <property type="match status" value="1"/>
</dbReference>
<organism evidence="5">
    <name type="scientific">hydrothermal vent metagenome</name>
    <dbReference type="NCBI Taxonomy" id="652676"/>
    <lineage>
        <taxon>unclassified sequences</taxon>
        <taxon>metagenomes</taxon>
        <taxon>ecological metagenomes</taxon>
    </lineage>
</organism>
<dbReference type="Pfam" id="PF00440">
    <property type="entry name" value="TetR_N"/>
    <property type="match status" value="1"/>
</dbReference>
<dbReference type="EMBL" id="UOFW01000020">
    <property type="protein sequence ID" value="VAX02684.1"/>
    <property type="molecule type" value="Genomic_DNA"/>
</dbReference>
<dbReference type="InterPro" id="IPR001647">
    <property type="entry name" value="HTH_TetR"/>
</dbReference>
<dbReference type="InterPro" id="IPR009057">
    <property type="entry name" value="Homeodomain-like_sf"/>
</dbReference>
<protein>
    <submittedName>
        <fullName evidence="5">Transcriptional regulator, AcrR family</fullName>
    </submittedName>
</protein>
<proteinExistence type="predicted"/>
<name>A0A3B1AS86_9ZZZZ</name>
<dbReference type="Gene3D" id="1.10.357.10">
    <property type="entry name" value="Tetracycline Repressor, domain 2"/>
    <property type="match status" value="1"/>
</dbReference>
<feature type="domain" description="HTH tetR-type" evidence="4">
    <location>
        <begin position="7"/>
        <end position="67"/>
    </location>
</feature>
<dbReference type="GO" id="GO:0003700">
    <property type="term" value="F:DNA-binding transcription factor activity"/>
    <property type="evidence" value="ECO:0007669"/>
    <property type="project" value="TreeGrafter"/>
</dbReference>
<keyword evidence="2" id="KW-0238">DNA-binding</keyword>
<gene>
    <name evidence="5" type="ORF">MNBD_ALPHA03-69</name>
</gene>
<evidence type="ECO:0000259" key="4">
    <source>
        <dbReference type="PROSITE" id="PS50977"/>
    </source>
</evidence>
<dbReference type="SUPFAM" id="SSF46689">
    <property type="entry name" value="Homeodomain-like"/>
    <property type="match status" value="1"/>
</dbReference>
<dbReference type="PRINTS" id="PR00455">
    <property type="entry name" value="HTHTETR"/>
</dbReference>
<dbReference type="InterPro" id="IPR050109">
    <property type="entry name" value="HTH-type_TetR-like_transc_reg"/>
</dbReference>
<dbReference type="Gene3D" id="1.10.10.60">
    <property type="entry name" value="Homeodomain-like"/>
    <property type="match status" value="1"/>
</dbReference>
<evidence type="ECO:0000256" key="3">
    <source>
        <dbReference type="ARBA" id="ARBA00023163"/>
    </source>
</evidence>
<evidence type="ECO:0000313" key="5">
    <source>
        <dbReference type="EMBL" id="VAX02684.1"/>
    </source>
</evidence>
<reference evidence="5" key="1">
    <citation type="submission" date="2018-06" db="EMBL/GenBank/DDBJ databases">
        <authorList>
            <person name="Zhirakovskaya E."/>
        </authorList>
    </citation>
    <scope>NUCLEOTIDE SEQUENCE</scope>
</reference>